<accession>A0A101SJV0</accession>
<dbReference type="STRING" id="285568.AQJ66_36040"/>
<dbReference type="Proteomes" id="UP000053024">
    <property type="component" value="Unassembled WGS sequence"/>
</dbReference>
<dbReference type="OrthoDB" id="5183782at2"/>
<sequence length="69" mass="7745">MRGSAIRAGDGLFWAPYGGDVRMPADARDTGYHRRGRHLWLTADREVAYVRTARGVEAWPGVRREVGCD</sequence>
<name>A0A101SJV0_9ACTN</name>
<evidence type="ECO:0000313" key="1">
    <source>
        <dbReference type="EMBL" id="KUN75340.1"/>
    </source>
</evidence>
<protein>
    <submittedName>
        <fullName evidence="1">Uncharacterized protein</fullName>
    </submittedName>
</protein>
<organism evidence="1 2">
    <name type="scientific">Streptomyces bungoensis</name>
    <dbReference type="NCBI Taxonomy" id="285568"/>
    <lineage>
        <taxon>Bacteria</taxon>
        <taxon>Bacillati</taxon>
        <taxon>Actinomycetota</taxon>
        <taxon>Actinomycetes</taxon>
        <taxon>Kitasatosporales</taxon>
        <taxon>Streptomycetaceae</taxon>
        <taxon>Streptomyces</taxon>
    </lineage>
</organism>
<proteinExistence type="predicted"/>
<dbReference type="EMBL" id="LMWX01000096">
    <property type="protein sequence ID" value="KUN75340.1"/>
    <property type="molecule type" value="Genomic_DNA"/>
</dbReference>
<reference evidence="1 2" key="1">
    <citation type="submission" date="2015-10" db="EMBL/GenBank/DDBJ databases">
        <title>Draft genome sequence of Streptomyces bungoensis DSM 41781, type strain for the species Streptomyces bungoensis.</title>
        <authorList>
            <person name="Ruckert C."/>
            <person name="Winkler A."/>
            <person name="Kalinowski J."/>
            <person name="Kampfer P."/>
            <person name="Glaeser S."/>
        </authorList>
    </citation>
    <scope>NUCLEOTIDE SEQUENCE [LARGE SCALE GENOMIC DNA]</scope>
    <source>
        <strain evidence="1 2">DSM 41781</strain>
    </source>
</reference>
<comment type="caution">
    <text evidence="1">The sequence shown here is derived from an EMBL/GenBank/DDBJ whole genome shotgun (WGS) entry which is preliminary data.</text>
</comment>
<dbReference type="RefSeq" id="WP_061930976.1">
    <property type="nucleotide sequence ID" value="NZ_KQ948886.1"/>
</dbReference>
<gene>
    <name evidence="1" type="ORF">AQJ66_36040</name>
</gene>
<dbReference type="AlphaFoldDB" id="A0A101SJV0"/>
<keyword evidence="2" id="KW-1185">Reference proteome</keyword>
<evidence type="ECO:0000313" key="2">
    <source>
        <dbReference type="Proteomes" id="UP000053024"/>
    </source>
</evidence>